<evidence type="ECO:0000313" key="5">
    <source>
        <dbReference type="Proteomes" id="UP000245771"/>
    </source>
</evidence>
<dbReference type="InterPro" id="IPR029033">
    <property type="entry name" value="His_PPase_superfam"/>
</dbReference>
<keyword evidence="3" id="KW-0812">Transmembrane</keyword>
<comment type="similarity">
    <text evidence="1">Belongs to the histidine acid phosphatase family.</text>
</comment>
<dbReference type="InterPro" id="IPR000560">
    <property type="entry name" value="His_Pase_clade-2"/>
</dbReference>
<dbReference type="InterPro" id="IPR050645">
    <property type="entry name" value="Histidine_acid_phosphatase"/>
</dbReference>
<dbReference type="OrthoDB" id="258392at2759"/>
<accession>A0A316VLM8</accession>
<gene>
    <name evidence="4" type="ORF">FA14DRAFT_23725</name>
</gene>
<evidence type="ECO:0000313" key="4">
    <source>
        <dbReference type="EMBL" id="PWN38184.1"/>
    </source>
</evidence>
<dbReference type="GO" id="GO:0016791">
    <property type="term" value="F:phosphatase activity"/>
    <property type="evidence" value="ECO:0007669"/>
    <property type="project" value="TreeGrafter"/>
</dbReference>
<protein>
    <submittedName>
        <fullName evidence="4">Phosphoglycerate mutase-like protein</fullName>
    </submittedName>
</protein>
<dbReference type="STRING" id="1280837.A0A316VLM8"/>
<dbReference type="Pfam" id="PF00328">
    <property type="entry name" value="His_Phos_2"/>
    <property type="match status" value="1"/>
</dbReference>
<keyword evidence="5" id="KW-1185">Reference proteome</keyword>
<dbReference type="InParanoid" id="A0A316VLM8"/>
<name>A0A316VLM8_9BASI</name>
<dbReference type="PANTHER" id="PTHR11567">
    <property type="entry name" value="ACID PHOSPHATASE-RELATED"/>
    <property type="match status" value="1"/>
</dbReference>
<evidence type="ECO:0000256" key="2">
    <source>
        <dbReference type="SAM" id="MobiDB-lite"/>
    </source>
</evidence>
<reference evidence="4 5" key="1">
    <citation type="journal article" date="2018" name="Mol. Biol. Evol.">
        <title>Broad Genomic Sampling Reveals a Smut Pathogenic Ancestry of the Fungal Clade Ustilaginomycotina.</title>
        <authorList>
            <person name="Kijpornyongpan T."/>
            <person name="Mondo S.J."/>
            <person name="Barry K."/>
            <person name="Sandor L."/>
            <person name="Lee J."/>
            <person name="Lipzen A."/>
            <person name="Pangilinan J."/>
            <person name="LaButti K."/>
            <person name="Hainaut M."/>
            <person name="Henrissat B."/>
            <person name="Grigoriev I.V."/>
            <person name="Spatafora J.W."/>
            <person name="Aime M.C."/>
        </authorList>
    </citation>
    <scope>NUCLEOTIDE SEQUENCE [LARGE SCALE GENOMIC DNA]</scope>
    <source>
        <strain evidence="4 5">MCA 3882</strain>
    </source>
</reference>
<dbReference type="GeneID" id="37023833"/>
<dbReference type="SUPFAM" id="SSF53254">
    <property type="entry name" value="Phosphoglycerate mutase-like"/>
    <property type="match status" value="1"/>
</dbReference>
<dbReference type="Proteomes" id="UP000245771">
    <property type="component" value="Unassembled WGS sequence"/>
</dbReference>
<evidence type="ECO:0000256" key="3">
    <source>
        <dbReference type="SAM" id="Phobius"/>
    </source>
</evidence>
<feature type="region of interest" description="Disordered" evidence="2">
    <location>
        <begin position="423"/>
        <end position="449"/>
    </location>
</feature>
<dbReference type="PANTHER" id="PTHR11567:SF142">
    <property type="entry name" value="PHOSPHOGLYCERATE MUTASE-LIKE PROTEIN"/>
    <property type="match status" value="1"/>
</dbReference>
<dbReference type="EMBL" id="KZ819602">
    <property type="protein sequence ID" value="PWN38184.1"/>
    <property type="molecule type" value="Genomic_DNA"/>
</dbReference>
<dbReference type="Gene3D" id="3.40.50.1240">
    <property type="entry name" value="Phosphoglycerate mutase-like"/>
    <property type="match status" value="1"/>
</dbReference>
<feature type="transmembrane region" description="Helical" evidence="3">
    <location>
        <begin position="389"/>
        <end position="413"/>
    </location>
</feature>
<evidence type="ECO:0000256" key="1">
    <source>
        <dbReference type="ARBA" id="ARBA00005375"/>
    </source>
</evidence>
<sequence length="449" mass="48956">MSIAGIFLFTRHGDRMGFYQSPTTYTAKNTNLTVLGYSQEYKNGQDLRSMYLNGTNPIQGINATRAEGNQLRISADAGGEGSVIVDSTNALLQGLFPPFDDTITLANGQNVTWNLAQLIQVQTVTSDEDVWFEGWTDCNSWQTRLNDWYASKEFEAQAAIANPFFESMQNILGTGRPATLQNAWNLFDYLNVESIHNSSVQVTPEQLQYARYWANYHEAGSFTDVDLHNPGNIAGQAFLSPLLTAVQDLANSTNPLKFGYMSASYKPFLSLFTLMGLPSPLNDTVVDYASAAVIEVHTDNTLRLLFRNGTEGDFEPFALFGSSNPNSYPVQDFVNKLEPYALNDLSSWCNQCSTTNERGCDTLAALNGTGGAGYASVESTNGHHRVSPVVAGVIGAMVTLAIVAFALASWLLLGGLVKKHKRSSRDTASVSTKAPSEKGLEQKVSPSQQ</sequence>
<organism evidence="4 5">
    <name type="scientific">Meira miltonrushii</name>
    <dbReference type="NCBI Taxonomy" id="1280837"/>
    <lineage>
        <taxon>Eukaryota</taxon>
        <taxon>Fungi</taxon>
        <taxon>Dikarya</taxon>
        <taxon>Basidiomycota</taxon>
        <taxon>Ustilaginomycotina</taxon>
        <taxon>Exobasidiomycetes</taxon>
        <taxon>Exobasidiales</taxon>
        <taxon>Brachybasidiaceae</taxon>
        <taxon>Meira</taxon>
    </lineage>
</organism>
<dbReference type="AlphaFoldDB" id="A0A316VLM8"/>
<keyword evidence="3" id="KW-1133">Transmembrane helix</keyword>
<proteinExistence type="inferred from homology"/>
<dbReference type="RefSeq" id="XP_025358486.1">
    <property type="nucleotide sequence ID" value="XM_025502052.1"/>
</dbReference>
<keyword evidence="3" id="KW-0472">Membrane</keyword>